<evidence type="ECO:0000313" key="1">
    <source>
        <dbReference type="EMBL" id="MBA0686952.1"/>
    </source>
</evidence>
<dbReference type="Proteomes" id="UP000593577">
    <property type="component" value="Unassembled WGS sequence"/>
</dbReference>
<keyword evidence="2" id="KW-1185">Reference proteome</keyword>
<reference evidence="1 2" key="1">
    <citation type="journal article" date="2019" name="Genome Biol. Evol.">
        <title>Insights into the evolution of the New World diploid cottons (Gossypium, subgenus Houzingenia) based on genome sequencing.</title>
        <authorList>
            <person name="Grover C.E."/>
            <person name="Arick M.A. 2nd"/>
            <person name="Thrash A."/>
            <person name="Conover J.L."/>
            <person name="Sanders W.S."/>
            <person name="Peterson D.G."/>
            <person name="Frelichowski J.E."/>
            <person name="Scheffler J.A."/>
            <person name="Scheffler B.E."/>
            <person name="Wendel J.F."/>
        </authorList>
    </citation>
    <scope>NUCLEOTIDE SEQUENCE [LARGE SCALE GENOMIC DNA]</scope>
    <source>
        <strain evidence="1">185</strain>
        <tissue evidence="1">Leaf</tissue>
    </source>
</reference>
<accession>A0A7J8XIE3</accession>
<sequence>MSGKHFSFCCSFHFLVCLFF</sequence>
<name>A0A7J8XIE3_GOSAI</name>
<dbReference type="EMBL" id="JABFAA010000007">
    <property type="protein sequence ID" value="MBA0686952.1"/>
    <property type="molecule type" value="Genomic_DNA"/>
</dbReference>
<protein>
    <submittedName>
        <fullName evidence="1">Uncharacterized protein</fullName>
    </submittedName>
</protein>
<organism evidence="1 2">
    <name type="scientific">Gossypium aridum</name>
    <name type="common">American cotton</name>
    <name type="synonym">Erioxylum aridum</name>
    <dbReference type="NCBI Taxonomy" id="34290"/>
    <lineage>
        <taxon>Eukaryota</taxon>
        <taxon>Viridiplantae</taxon>
        <taxon>Streptophyta</taxon>
        <taxon>Embryophyta</taxon>
        <taxon>Tracheophyta</taxon>
        <taxon>Spermatophyta</taxon>
        <taxon>Magnoliopsida</taxon>
        <taxon>eudicotyledons</taxon>
        <taxon>Gunneridae</taxon>
        <taxon>Pentapetalae</taxon>
        <taxon>rosids</taxon>
        <taxon>malvids</taxon>
        <taxon>Malvales</taxon>
        <taxon>Malvaceae</taxon>
        <taxon>Malvoideae</taxon>
        <taxon>Gossypium</taxon>
    </lineage>
</organism>
<proteinExistence type="predicted"/>
<comment type="caution">
    <text evidence="1">The sequence shown here is derived from an EMBL/GenBank/DDBJ whole genome shotgun (WGS) entry which is preliminary data.</text>
</comment>
<feature type="non-terminal residue" evidence="1">
    <location>
        <position position="20"/>
    </location>
</feature>
<evidence type="ECO:0000313" key="2">
    <source>
        <dbReference type="Proteomes" id="UP000593577"/>
    </source>
</evidence>
<gene>
    <name evidence="1" type="ORF">Goari_014519</name>
</gene>
<dbReference type="AlphaFoldDB" id="A0A7J8XIE3"/>